<organism evidence="2 3">
    <name type="scientific">Pontibacillus marinus BH030004 = DSM 16465</name>
    <dbReference type="NCBI Taxonomy" id="1385511"/>
    <lineage>
        <taxon>Bacteria</taxon>
        <taxon>Bacillati</taxon>
        <taxon>Bacillota</taxon>
        <taxon>Bacilli</taxon>
        <taxon>Bacillales</taxon>
        <taxon>Bacillaceae</taxon>
        <taxon>Pontibacillus</taxon>
    </lineage>
</organism>
<dbReference type="PANTHER" id="PTHR43617">
    <property type="entry name" value="L-AMINO ACID N-ACETYLTRANSFERASE"/>
    <property type="match status" value="1"/>
</dbReference>
<dbReference type="Pfam" id="PF00583">
    <property type="entry name" value="Acetyltransf_1"/>
    <property type="match status" value="1"/>
</dbReference>
<protein>
    <recommendedName>
        <fullName evidence="1">N-acetyltransferase domain-containing protein</fullName>
    </recommendedName>
</protein>
<dbReference type="eggNOG" id="COG1247">
    <property type="taxonomic scope" value="Bacteria"/>
</dbReference>
<dbReference type="EMBL" id="AVPF01000046">
    <property type="protein sequence ID" value="KGX84930.1"/>
    <property type="molecule type" value="Genomic_DNA"/>
</dbReference>
<reference evidence="2 3" key="1">
    <citation type="submission" date="2013-08" db="EMBL/GenBank/DDBJ databases">
        <authorList>
            <person name="Huang J."/>
            <person name="Wang G."/>
        </authorList>
    </citation>
    <scope>NUCLEOTIDE SEQUENCE [LARGE SCALE GENOMIC DNA]</scope>
    <source>
        <strain evidence="2 3">BH030004</strain>
    </source>
</reference>
<dbReference type="Proteomes" id="UP000030403">
    <property type="component" value="Unassembled WGS sequence"/>
</dbReference>
<gene>
    <name evidence="2" type="ORF">N783_15590</name>
</gene>
<evidence type="ECO:0000313" key="3">
    <source>
        <dbReference type="Proteomes" id="UP000030403"/>
    </source>
</evidence>
<dbReference type="InterPro" id="IPR000182">
    <property type="entry name" value="GNAT_dom"/>
</dbReference>
<dbReference type="InterPro" id="IPR050276">
    <property type="entry name" value="MshD_Acetyltransferase"/>
</dbReference>
<comment type="caution">
    <text evidence="2">The sequence shown here is derived from an EMBL/GenBank/DDBJ whole genome shotgun (WGS) entry which is preliminary data.</text>
</comment>
<dbReference type="SUPFAM" id="SSF55729">
    <property type="entry name" value="Acyl-CoA N-acyltransferases (Nat)"/>
    <property type="match status" value="1"/>
</dbReference>
<keyword evidence="3" id="KW-1185">Reference proteome</keyword>
<dbReference type="Gene3D" id="3.40.630.30">
    <property type="match status" value="1"/>
</dbReference>
<dbReference type="InterPro" id="IPR016181">
    <property type="entry name" value="Acyl_CoA_acyltransferase"/>
</dbReference>
<feature type="domain" description="N-acetyltransferase" evidence="1">
    <location>
        <begin position="2"/>
        <end position="165"/>
    </location>
</feature>
<name>A0A0A5G1I7_9BACI</name>
<dbReference type="STRING" id="1385511.GCA_000425225_02237"/>
<proteinExistence type="predicted"/>
<dbReference type="GO" id="GO:0016747">
    <property type="term" value="F:acyltransferase activity, transferring groups other than amino-acyl groups"/>
    <property type="evidence" value="ECO:0007669"/>
    <property type="project" value="InterPro"/>
</dbReference>
<dbReference type="OrthoDB" id="5292888at2"/>
<dbReference type="RefSeq" id="WP_051255265.1">
    <property type="nucleotide sequence ID" value="NZ_AVPF01000046.1"/>
</dbReference>
<dbReference type="PANTHER" id="PTHR43617:SF30">
    <property type="entry name" value="HISTONE ACETYLTRANSFERASE"/>
    <property type="match status" value="1"/>
</dbReference>
<evidence type="ECO:0000313" key="2">
    <source>
        <dbReference type="EMBL" id="KGX84930.1"/>
    </source>
</evidence>
<dbReference type="AlphaFoldDB" id="A0A0A5G1I7"/>
<dbReference type="PROSITE" id="PS51186">
    <property type="entry name" value="GNAT"/>
    <property type="match status" value="1"/>
</dbReference>
<dbReference type="CDD" id="cd04301">
    <property type="entry name" value="NAT_SF"/>
    <property type="match status" value="1"/>
</dbReference>
<accession>A0A0A5G1I7</accession>
<evidence type="ECO:0000259" key="1">
    <source>
        <dbReference type="PROSITE" id="PS51186"/>
    </source>
</evidence>
<sequence length="184" mass="20817">MYHIRKAQLKDAEAIAHIHVESWKSTYKDLIDKQDIDGISVENRIALWETVLKKAVNGQVVLVATDESGKIIGFISGGKERTKEYGYDAEIYAIYLLDEYHRKGVGTGLLTHFVQHIRQSGYGSLLVWVLTQNVNKKFYERYGASPIQAEETTIGKGTYKEIAYGWPDIDALSSLLEDKKQSSM</sequence>